<evidence type="ECO:0000313" key="2">
    <source>
        <dbReference type="Proteomes" id="UP000245778"/>
    </source>
</evidence>
<evidence type="ECO:0000313" key="1">
    <source>
        <dbReference type="EMBL" id="PVY58617.1"/>
    </source>
</evidence>
<proteinExistence type="predicted"/>
<gene>
    <name evidence="1" type="ORF">C7373_104215</name>
</gene>
<dbReference type="EMBL" id="QEKK01000004">
    <property type="protein sequence ID" value="PVY58617.1"/>
    <property type="molecule type" value="Genomic_DNA"/>
</dbReference>
<reference evidence="1 2" key="1">
    <citation type="submission" date="2018-04" db="EMBL/GenBank/DDBJ databases">
        <title>Genomic Encyclopedia of Type Strains, Phase IV (KMG-IV): sequencing the most valuable type-strain genomes for metagenomic binning, comparative biology and taxonomic classification.</title>
        <authorList>
            <person name="Goeker M."/>
        </authorList>
    </citation>
    <scope>NUCLEOTIDE SEQUENCE [LARGE SCALE GENOMIC DNA]</scope>
    <source>
        <strain evidence="1 2">DSM 26588</strain>
    </source>
</reference>
<organism evidence="1 2">
    <name type="scientific">Intestinimonas butyriciproducens</name>
    <dbReference type="NCBI Taxonomy" id="1297617"/>
    <lineage>
        <taxon>Bacteria</taxon>
        <taxon>Bacillati</taxon>
        <taxon>Bacillota</taxon>
        <taxon>Clostridia</taxon>
        <taxon>Eubacteriales</taxon>
        <taxon>Intestinimonas</taxon>
    </lineage>
</organism>
<protein>
    <submittedName>
        <fullName evidence="1">Uncharacterized protein</fullName>
    </submittedName>
</protein>
<dbReference type="Proteomes" id="UP000245778">
    <property type="component" value="Unassembled WGS sequence"/>
</dbReference>
<sequence length="467" mass="53651">MRIGLWLDNAMFGNLHIFVIDFDDFDEESHFFKEAHRLADKVTRSKSGGYHMFYGVDRKKAEPLFDSINLLTSENAAGFVCKYAAPSLDKANKVDMFCDVGHFIYEWEPWDNTIGLTDKTQELYQLINENFDLPRPMSGGKGKRASGKGGKSYAMLEELSEGELLQQMSVEQREVFADLERTKSPHWKQKAWISVGIDIFHVFGADLGGKVFLFWSKPGKTFQPQSCANTWDYICEIGPDKELYDNHWVDIIRNTRNALDIDEAEIKSAVQAPEPEAQVSLPLEDDTSAALEETTTAEPTFRDLPIAWENVTTEEDGTQRTGHWIVWNGNRSKREAFFKLAFPDQYNKVKKRVKFLEQAADDVLRLTGGQRTKLMYEILAWKYELEEVSEQDSFDLIHLCQREEDNKTADDLLARLYWPNGLAKLVTFGVGMKLDGAAQHTWCYSVDYQENRAVFTGKAMTWECWQK</sequence>
<accession>A0A2U1CCU5</accession>
<dbReference type="AlphaFoldDB" id="A0A2U1CCU5"/>
<name>A0A2U1CCU5_9FIRM</name>
<comment type="caution">
    <text evidence="1">The sequence shown here is derived from an EMBL/GenBank/DDBJ whole genome shotgun (WGS) entry which is preliminary data.</text>
</comment>